<evidence type="ECO:0000313" key="3">
    <source>
        <dbReference type="Proteomes" id="UP000542742"/>
    </source>
</evidence>
<dbReference type="Gene3D" id="3.40.50.720">
    <property type="entry name" value="NAD(P)-binding Rossmann-like Domain"/>
    <property type="match status" value="1"/>
</dbReference>
<dbReference type="Pfam" id="PF13460">
    <property type="entry name" value="NAD_binding_10"/>
    <property type="match status" value="1"/>
</dbReference>
<dbReference type="RefSeq" id="WP_184949229.1">
    <property type="nucleotide sequence ID" value="NZ_BOMC01000050.1"/>
</dbReference>
<dbReference type="Proteomes" id="UP000542742">
    <property type="component" value="Unassembled WGS sequence"/>
</dbReference>
<sequence>MTILVTGARGHVGAAVRKELAAAGVRVRASSRAPRPGDFPPDVDVVRADLTDPATWPDALAGVRKVFLYAHPEKAAEFAAAAGRAGVEHVVLLSSYTVMAPGAAANPIALRHLAAEHALTGAGFARTFVRAGYFATNSLRWQSIRTDRVLRTAFPDATTAPVHERDIAAVAARALLDDARDAAYPVLGAGPLTIRDQVTAIARALGEPVRLQEVDVDTYRADLLTQLPEPLVDLLLQAGGSVHQLPAEVATDAVPEILGRPALTFAEWARDHAADFR</sequence>
<dbReference type="InterPro" id="IPR036291">
    <property type="entry name" value="NAD(P)-bd_dom_sf"/>
</dbReference>
<dbReference type="SUPFAM" id="SSF51735">
    <property type="entry name" value="NAD(P)-binding Rossmann-fold domains"/>
    <property type="match status" value="1"/>
</dbReference>
<evidence type="ECO:0000313" key="2">
    <source>
        <dbReference type="EMBL" id="MBB4690246.1"/>
    </source>
</evidence>
<feature type="domain" description="NAD(P)-binding" evidence="1">
    <location>
        <begin position="7"/>
        <end position="177"/>
    </location>
</feature>
<dbReference type="PANTHER" id="PTHR43162">
    <property type="match status" value="1"/>
</dbReference>
<dbReference type="AlphaFoldDB" id="A0A7W7CNV9"/>
<dbReference type="InterPro" id="IPR051604">
    <property type="entry name" value="Ergot_Alk_Oxidoreductase"/>
</dbReference>
<dbReference type="PANTHER" id="PTHR43162:SF1">
    <property type="entry name" value="PRESTALK A DIFFERENTIATION PROTEIN A"/>
    <property type="match status" value="1"/>
</dbReference>
<organism evidence="2 3">
    <name type="scientific">Paractinoplanes abujensis</name>
    <dbReference type="NCBI Taxonomy" id="882441"/>
    <lineage>
        <taxon>Bacteria</taxon>
        <taxon>Bacillati</taxon>
        <taxon>Actinomycetota</taxon>
        <taxon>Actinomycetes</taxon>
        <taxon>Micromonosporales</taxon>
        <taxon>Micromonosporaceae</taxon>
        <taxon>Paractinoplanes</taxon>
    </lineage>
</organism>
<evidence type="ECO:0000259" key="1">
    <source>
        <dbReference type="Pfam" id="PF13460"/>
    </source>
</evidence>
<proteinExistence type="predicted"/>
<dbReference type="EMBL" id="JACHMF010000001">
    <property type="protein sequence ID" value="MBB4690246.1"/>
    <property type="molecule type" value="Genomic_DNA"/>
</dbReference>
<gene>
    <name evidence="2" type="ORF">BKA14_000394</name>
</gene>
<name>A0A7W7CNV9_9ACTN</name>
<comment type="caution">
    <text evidence="2">The sequence shown here is derived from an EMBL/GenBank/DDBJ whole genome shotgun (WGS) entry which is preliminary data.</text>
</comment>
<accession>A0A7W7CNV9</accession>
<reference evidence="2 3" key="1">
    <citation type="submission" date="2020-08" db="EMBL/GenBank/DDBJ databases">
        <title>Sequencing the genomes of 1000 actinobacteria strains.</title>
        <authorList>
            <person name="Klenk H.-P."/>
        </authorList>
    </citation>
    <scope>NUCLEOTIDE SEQUENCE [LARGE SCALE GENOMIC DNA]</scope>
    <source>
        <strain evidence="2 3">DSM 45518</strain>
    </source>
</reference>
<dbReference type="InterPro" id="IPR016040">
    <property type="entry name" value="NAD(P)-bd_dom"/>
</dbReference>
<protein>
    <submittedName>
        <fullName evidence="2">Uncharacterized protein YbjT (DUF2867 family)</fullName>
    </submittedName>
</protein>
<keyword evidence="3" id="KW-1185">Reference proteome</keyword>